<dbReference type="STRING" id="471853.Bcav_0492"/>
<reference evidence="1 2" key="1">
    <citation type="journal article" date="2009" name="Stand. Genomic Sci.">
        <title>Complete genome sequence of Beutenbergia cavernae type strain (HKI 0122).</title>
        <authorList>
            <person name="Land M."/>
            <person name="Pukall R."/>
            <person name="Abt B."/>
            <person name="Goker M."/>
            <person name="Rohde M."/>
            <person name="Glavina Del Rio T."/>
            <person name="Tice H."/>
            <person name="Copeland A."/>
            <person name="Cheng J.F."/>
            <person name="Lucas S."/>
            <person name="Chen F."/>
            <person name="Nolan M."/>
            <person name="Bruce D."/>
            <person name="Goodwin L."/>
            <person name="Pitluck S."/>
            <person name="Ivanova N."/>
            <person name="Mavromatis K."/>
            <person name="Ovchinnikova G."/>
            <person name="Pati A."/>
            <person name="Chen A."/>
            <person name="Palaniappan K."/>
            <person name="Hauser L."/>
            <person name="Chang Y.J."/>
            <person name="Jefferies C.C."/>
            <person name="Saunders E."/>
            <person name="Brettin T."/>
            <person name="Detter J.C."/>
            <person name="Han C."/>
            <person name="Chain P."/>
            <person name="Bristow J."/>
            <person name="Eisen J.A."/>
            <person name="Markowitz V."/>
            <person name="Hugenholtz P."/>
            <person name="Kyrpides N.C."/>
            <person name="Klenk H.P."/>
            <person name="Lapidus A."/>
        </authorList>
    </citation>
    <scope>NUCLEOTIDE SEQUENCE [LARGE SCALE GENOMIC DNA]</scope>
    <source>
        <strain evidence="2">ATCC BAA-8 / DSM 12333 / NBRC 16432</strain>
    </source>
</reference>
<evidence type="ECO:0000313" key="2">
    <source>
        <dbReference type="Proteomes" id="UP000007962"/>
    </source>
</evidence>
<dbReference type="PANTHER" id="PTHR34387">
    <property type="entry name" value="SLR1258 PROTEIN"/>
    <property type="match status" value="1"/>
</dbReference>
<dbReference type="Gene3D" id="3.30.70.2970">
    <property type="entry name" value="Protein of unknown function (DUF541), domain 2"/>
    <property type="match status" value="1"/>
</dbReference>
<dbReference type="Proteomes" id="UP000007962">
    <property type="component" value="Chromosome"/>
</dbReference>
<dbReference type="InterPro" id="IPR007497">
    <property type="entry name" value="SIMPL/DUF541"/>
</dbReference>
<dbReference type="PANTHER" id="PTHR34387:SF1">
    <property type="entry name" value="PERIPLASMIC IMMUNOGENIC PROTEIN"/>
    <property type="match status" value="1"/>
</dbReference>
<organism evidence="1 2">
    <name type="scientific">Beutenbergia cavernae (strain ATCC BAA-8 / DSM 12333 / CCUG 43141 / JCM 11478 / NBRC 16432 / NCIMB 13614 / HKI 0122)</name>
    <dbReference type="NCBI Taxonomy" id="471853"/>
    <lineage>
        <taxon>Bacteria</taxon>
        <taxon>Bacillati</taxon>
        <taxon>Actinomycetota</taxon>
        <taxon>Actinomycetes</taxon>
        <taxon>Micrococcales</taxon>
        <taxon>Beutenbergiaceae</taxon>
        <taxon>Beutenbergia</taxon>
    </lineage>
</organism>
<evidence type="ECO:0008006" key="3">
    <source>
        <dbReference type="Google" id="ProtNLM"/>
    </source>
</evidence>
<protein>
    <recommendedName>
        <fullName evidence="3">SIMPL domain-containing protein</fullName>
    </recommendedName>
</protein>
<dbReference type="RefSeq" id="WP_012725535.1">
    <property type="nucleotide sequence ID" value="NC_012669.1"/>
</dbReference>
<dbReference type="AlphaFoldDB" id="C5BX80"/>
<dbReference type="eggNOG" id="COG2968">
    <property type="taxonomic scope" value="Bacteria"/>
</dbReference>
<sequence length="225" mass="23853">MPTIAVSGSTVQHHPAERGTVRLAITFTGDRRDHVFRAAEKLHGSVVAQAKEHVAAGAATWWGSDRVVAWSYDEWVKPKPHQDGVKVRRFRASAAVRVKFADFAALGAWVSDVGVLEGIQVQGIEWALTEKRRDAVVAQVRTAAAQDAVTRAQAYADALGLGPVRLLAVYEDGLRPHVSAGAPGPVAFGARAMAADAGGGAFELRPDDIDVHAELTADFEAGTSA</sequence>
<evidence type="ECO:0000313" key="1">
    <source>
        <dbReference type="EMBL" id="ACQ78755.1"/>
    </source>
</evidence>
<dbReference type="Gene3D" id="3.30.110.170">
    <property type="entry name" value="Protein of unknown function (DUF541), domain 1"/>
    <property type="match status" value="1"/>
</dbReference>
<dbReference type="Pfam" id="PF04402">
    <property type="entry name" value="SIMPL"/>
    <property type="match status" value="1"/>
</dbReference>
<dbReference type="KEGG" id="bcv:Bcav_0492"/>
<dbReference type="HOGENOM" id="CLU_075628_2_0_11"/>
<gene>
    <name evidence="1" type="ordered locus">Bcav_0492</name>
</gene>
<dbReference type="EMBL" id="CP001618">
    <property type="protein sequence ID" value="ACQ78755.1"/>
    <property type="molecule type" value="Genomic_DNA"/>
</dbReference>
<dbReference type="InterPro" id="IPR052022">
    <property type="entry name" value="26kDa_periplasmic_antigen"/>
</dbReference>
<dbReference type="OrthoDB" id="3724496at2"/>
<accession>C5BX80</accession>
<proteinExistence type="predicted"/>
<name>C5BX80_BEUC1</name>
<keyword evidence="2" id="KW-1185">Reference proteome</keyword>
<dbReference type="GO" id="GO:0006974">
    <property type="term" value="P:DNA damage response"/>
    <property type="evidence" value="ECO:0007669"/>
    <property type="project" value="TreeGrafter"/>
</dbReference>